<name>A0A3D9L3K0_MARFU</name>
<dbReference type="InterPro" id="IPR050330">
    <property type="entry name" value="Bact_OuterMem_StrucFunc"/>
</dbReference>
<dbReference type="GO" id="GO:0016020">
    <property type="term" value="C:membrane"/>
    <property type="evidence" value="ECO:0007669"/>
    <property type="project" value="UniProtKB-UniRule"/>
</dbReference>
<dbReference type="Proteomes" id="UP000256779">
    <property type="component" value="Unassembled WGS sequence"/>
</dbReference>
<dbReference type="SUPFAM" id="SSF82171">
    <property type="entry name" value="DPP6 N-terminal domain-like"/>
    <property type="match status" value="1"/>
</dbReference>
<dbReference type="PANTHER" id="PTHR30329">
    <property type="entry name" value="STATOR ELEMENT OF FLAGELLAR MOTOR COMPLEX"/>
    <property type="match status" value="1"/>
</dbReference>
<dbReference type="Gene3D" id="2.60.40.1120">
    <property type="entry name" value="Carboxypeptidase-like, regulatory domain"/>
    <property type="match status" value="1"/>
</dbReference>
<dbReference type="PANTHER" id="PTHR30329:SF21">
    <property type="entry name" value="LIPOPROTEIN YIAD-RELATED"/>
    <property type="match status" value="1"/>
</dbReference>
<dbReference type="RefSeq" id="WP_115868283.1">
    <property type="nucleotide sequence ID" value="NZ_QREG01000009.1"/>
</dbReference>
<keyword evidence="2" id="KW-0732">Signal</keyword>
<evidence type="ECO:0000313" key="5">
    <source>
        <dbReference type="Proteomes" id="UP000256779"/>
    </source>
</evidence>
<accession>A0A3D9L3K0</accession>
<dbReference type="PROSITE" id="PS51123">
    <property type="entry name" value="OMPA_2"/>
    <property type="match status" value="1"/>
</dbReference>
<keyword evidence="1" id="KW-0472">Membrane</keyword>
<dbReference type="SUPFAM" id="SSF103088">
    <property type="entry name" value="OmpA-like"/>
    <property type="match status" value="1"/>
</dbReference>
<dbReference type="EMBL" id="QREG01000009">
    <property type="protein sequence ID" value="RED98982.1"/>
    <property type="molecule type" value="Genomic_DNA"/>
</dbReference>
<organism evidence="4 5">
    <name type="scientific">Marinoscillum furvescens DSM 4134</name>
    <dbReference type="NCBI Taxonomy" id="1122208"/>
    <lineage>
        <taxon>Bacteria</taxon>
        <taxon>Pseudomonadati</taxon>
        <taxon>Bacteroidota</taxon>
        <taxon>Cytophagia</taxon>
        <taxon>Cytophagales</taxon>
        <taxon>Reichenbachiellaceae</taxon>
        <taxon>Marinoscillum</taxon>
    </lineage>
</organism>
<dbReference type="Gene3D" id="3.30.1330.60">
    <property type="entry name" value="OmpA-like domain"/>
    <property type="match status" value="1"/>
</dbReference>
<evidence type="ECO:0000313" key="4">
    <source>
        <dbReference type="EMBL" id="RED98982.1"/>
    </source>
</evidence>
<proteinExistence type="predicted"/>
<dbReference type="Gene3D" id="1.25.40.10">
    <property type="entry name" value="Tetratricopeptide repeat domain"/>
    <property type="match status" value="1"/>
</dbReference>
<feature type="chain" id="PRO_5017794976" evidence="2">
    <location>
        <begin position="20"/>
        <end position="707"/>
    </location>
</feature>
<keyword evidence="5" id="KW-1185">Reference proteome</keyword>
<reference evidence="4 5" key="1">
    <citation type="submission" date="2018-07" db="EMBL/GenBank/DDBJ databases">
        <title>Genomic Encyclopedia of Type Strains, Phase IV (KMG-IV): sequencing the most valuable type-strain genomes for metagenomic binning, comparative biology and taxonomic classification.</title>
        <authorList>
            <person name="Goeker M."/>
        </authorList>
    </citation>
    <scope>NUCLEOTIDE SEQUENCE [LARGE SCALE GENOMIC DNA]</scope>
    <source>
        <strain evidence="4 5">DSM 4134</strain>
    </source>
</reference>
<gene>
    <name evidence="4" type="ORF">C7460_109174</name>
</gene>
<dbReference type="Pfam" id="PF00691">
    <property type="entry name" value="OmpA"/>
    <property type="match status" value="1"/>
</dbReference>
<comment type="caution">
    <text evidence="4">The sequence shown here is derived from an EMBL/GenBank/DDBJ whole genome shotgun (WGS) entry which is preliminary data.</text>
</comment>
<feature type="signal peptide" evidence="2">
    <location>
        <begin position="1"/>
        <end position="19"/>
    </location>
</feature>
<sequence>MRISIYILTMIWLSSVASAQLLDQVTDKENRANEYFQDYAYDKAKPLFRQVYRKDTTRQDLALKIAECARHTFHYKDAEKWYLRGLKDNDSADPIYFLHYAQSLTNNEKYDEAKVWFHKYAEEASHDSRSGKKIATLDNIHFHFQDSQAVAFQPIRINTEEADWSPAYFGDKLVFISSRKDTEKFKNVLNWQVEDYNDLYLTHENEDGTMSDPVPFHADINSTFHEGPLVFLGEDEFIFTQNESDGADGGGHLAIYHAKFNPQDFSFTFVEKLDLAPKKYSVAHPAISPDHKTLYFASNMPGGYGAADIYMATWDGTTWSNPVNMGPEINSEGSESFPFVMNEDELVFASDGHGGLGGRDLFVVDLSHEHLEVVNLGYPYNSSKDDFGYISDATGSAGFFTSNRKNGGLDDDIYRFCVIWVAVEFLVADANTAEPIGDALISVLKNDTLVESRYTSRNGVLTMPAIPGESYEFTIAKPGYETHTYHLETTGADAGAVKELDILLERAAQVAAGPPTDTTDFEAFKKYYNRERLILTVDNQVFEYRELGDYKYLVAGDEKILLDKTVGDPSLSLKDRAMEILTQSGYEVGESFEIKNVYFELDETDFMTKYKSELDAAVGVLKASPRTKVEIKTFSDSRGSIEFNNELTFKRAQQVARYFMEQGISGSRFFINGYGEQGILNRCVDGVKCAEVEHAINRRAEFNVIIQ</sequence>
<dbReference type="OrthoDB" id="1488841at2"/>
<dbReference type="InterPro" id="IPR006665">
    <property type="entry name" value="OmpA-like"/>
</dbReference>
<dbReference type="InterPro" id="IPR011990">
    <property type="entry name" value="TPR-like_helical_dom_sf"/>
</dbReference>
<dbReference type="SUPFAM" id="SSF48452">
    <property type="entry name" value="TPR-like"/>
    <property type="match status" value="1"/>
</dbReference>
<dbReference type="AlphaFoldDB" id="A0A3D9L3K0"/>
<dbReference type="InterPro" id="IPR036737">
    <property type="entry name" value="OmpA-like_sf"/>
</dbReference>
<protein>
    <submittedName>
        <fullName evidence="4">WD40 repeat protein</fullName>
    </submittedName>
</protein>
<evidence type="ECO:0000256" key="2">
    <source>
        <dbReference type="SAM" id="SignalP"/>
    </source>
</evidence>
<dbReference type="InterPro" id="IPR011659">
    <property type="entry name" value="WD40"/>
</dbReference>
<dbReference type="Pfam" id="PF07676">
    <property type="entry name" value="PD40"/>
    <property type="match status" value="1"/>
</dbReference>
<dbReference type="CDD" id="cd07185">
    <property type="entry name" value="OmpA_C-like"/>
    <property type="match status" value="1"/>
</dbReference>
<dbReference type="SUPFAM" id="SSF49478">
    <property type="entry name" value="Cna protein B-type domain"/>
    <property type="match status" value="1"/>
</dbReference>
<feature type="domain" description="OmpA-like" evidence="3">
    <location>
        <begin position="588"/>
        <end position="707"/>
    </location>
</feature>
<evidence type="ECO:0000259" key="3">
    <source>
        <dbReference type="PROSITE" id="PS51123"/>
    </source>
</evidence>
<evidence type="ECO:0000256" key="1">
    <source>
        <dbReference type="PROSITE-ProRule" id="PRU00473"/>
    </source>
</evidence>